<dbReference type="PATRIC" id="fig|1073571.4.peg.308"/>
<proteinExistence type="predicted"/>
<name>A0A0E4CU63_9BACL</name>
<organism evidence="2 3">
    <name type="scientific">Paenibacillus riograndensis SBR5</name>
    <dbReference type="NCBI Taxonomy" id="1073571"/>
    <lineage>
        <taxon>Bacteria</taxon>
        <taxon>Bacillati</taxon>
        <taxon>Bacillota</taxon>
        <taxon>Bacilli</taxon>
        <taxon>Bacillales</taxon>
        <taxon>Paenibacillaceae</taxon>
        <taxon>Paenibacillus</taxon>
        <taxon>Paenibacillus sonchi group</taxon>
    </lineage>
</organism>
<reference evidence="3" key="1">
    <citation type="submission" date="2015-03" db="EMBL/GenBank/DDBJ databases">
        <authorList>
            <person name="Wibberg D."/>
        </authorList>
    </citation>
    <scope>NUCLEOTIDE SEQUENCE [LARGE SCALE GENOMIC DNA]</scope>
</reference>
<dbReference type="EMBL" id="LN831776">
    <property type="protein sequence ID" value="CQR51572.1"/>
    <property type="molecule type" value="Genomic_DNA"/>
</dbReference>
<dbReference type="HOGENOM" id="CLU_039483_4_1_9"/>
<dbReference type="PANTHER" id="PTHR43027:SF2">
    <property type="entry name" value="TRANSPORT PERMEASE PROTEIN"/>
    <property type="match status" value="1"/>
</dbReference>
<evidence type="ECO:0000313" key="2">
    <source>
        <dbReference type="EMBL" id="CQR51572.1"/>
    </source>
</evidence>
<feature type="transmembrane region" description="Helical" evidence="1">
    <location>
        <begin position="53"/>
        <end position="76"/>
    </location>
</feature>
<feature type="transmembrane region" description="Helical" evidence="1">
    <location>
        <begin position="97"/>
        <end position="120"/>
    </location>
</feature>
<protein>
    <submittedName>
        <fullName evidence="2">Putative drug resistance ABC-2 type transporter, permease protein</fullName>
    </submittedName>
</protein>
<feature type="transmembrane region" description="Helical" evidence="1">
    <location>
        <begin position="154"/>
        <end position="174"/>
    </location>
</feature>
<accession>A0A0E4CU63</accession>
<keyword evidence="1" id="KW-0812">Transmembrane</keyword>
<evidence type="ECO:0000256" key="1">
    <source>
        <dbReference type="SAM" id="Phobius"/>
    </source>
</evidence>
<dbReference type="RefSeq" id="WP_020426122.1">
    <property type="nucleotide sequence ID" value="NZ_AGBD01000083.1"/>
</dbReference>
<sequence length="177" mass="19318">MSTMFALLKVEGKLVWKGIDILIFGICFPVILAALFGYVLSRDASAGSSDFELSYAAVITIGVLATGVMGLPLTIADYRHRGILKRFQVTPVSPLQILFAQGIIQLSSALVSFMGVTLVMPRFVQWIMDILPLSHGIHLLKLVSTGRETEGMTVPFLILGIVTGISLIGAFKFFKWK</sequence>
<feature type="transmembrane region" description="Helical" evidence="1">
    <location>
        <begin position="21"/>
        <end position="41"/>
    </location>
</feature>
<gene>
    <name evidence="2" type="ORF">PRIO_0319</name>
</gene>
<dbReference type="AlphaFoldDB" id="A0A0E4CU63"/>
<dbReference type="KEGG" id="pri:PRIO_0319"/>
<keyword evidence="1" id="KW-0472">Membrane</keyword>
<dbReference type="PANTHER" id="PTHR43027">
    <property type="entry name" value="DOXORUBICIN RESISTANCE ABC TRANSPORTER PERMEASE PROTEIN DRRC-RELATED"/>
    <property type="match status" value="1"/>
</dbReference>
<dbReference type="InterPro" id="IPR052902">
    <property type="entry name" value="ABC-2_transporter"/>
</dbReference>
<dbReference type="Proteomes" id="UP000033163">
    <property type="component" value="Chromosome I"/>
</dbReference>
<evidence type="ECO:0000313" key="3">
    <source>
        <dbReference type="Proteomes" id="UP000033163"/>
    </source>
</evidence>
<keyword evidence="1" id="KW-1133">Transmembrane helix</keyword>